<feature type="region of interest" description="Disordered" evidence="1">
    <location>
        <begin position="1"/>
        <end position="24"/>
    </location>
</feature>
<feature type="compositionally biased region" description="Acidic residues" evidence="1">
    <location>
        <begin position="119"/>
        <end position="130"/>
    </location>
</feature>
<dbReference type="Proteomes" id="UP000824469">
    <property type="component" value="Unassembled WGS sequence"/>
</dbReference>
<dbReference type="AlphaFoldDB" id="A0AA38GVG5"/>
<name>A0AA38GVG5_TAXCH</name>
<proteinExistence type="predicted"/>
<comment type="caution">
    <text evidence="2">The sequence shown here is derived from an EMBL/GenBank/DDBJ whole genome shotgun (WGS) entry which is preliminary data.</text>
</comment>
<protein>
    <submittedName>
        <fullName evidence="2">Uncharacterized protein</fullName>
    </submittedName>
</protein>
<evidence type="ECO:0000313" key="3">
    <source>
        <dbReference type="Proteomes" id="UP000824469"/>
    </source>
</evidence>
<feature type="compositionally biased region" description="Acidic residues" evidence="1">
    <location>
        <begin position="76"/>
        <end position="89"/>
    </location>
</feature>
<feature type="region of interest" description="Disordered" evidence="1">
    <location>
        <begin position="73"/>
        <end position="92"/>
    </location>
</feature>
<sequence length="188" mass="21537">MVCERTAATAKRPSFAESKAMNPGNLTTIEEEKETHCNTAKETAQIQKETKKLGLHHKGTFKTFMKGFSYEVRNEAEEEKEDDSEEESLSDAYIKHVLEDLEEYDEDEYEDLACYYASNDDDDDLSFLEENGDKEGYATAEDDEENNDEDVYNGCHKVCNYKNDSCEDSSYEDYASEESGFEDSDNDE</sequence>
<feature type="region of interest" description="Disordered" evidence="1">
    <location>
        <begin position="119"/>
        <end position="152"/>
    </location>
</feature>
<accession>A0AA38GVG5</accession>
<dbReference type="EMBL" id="JAHRHJ020000001">
    <property type="protein sequence ID" value="KAH9329051.1"/>
    <property type="molecule type" value="Genomic_DNA"/>
</dbReference>
<organism evidence="2 3">
    <name type="scientific">Taxus chinensis</name>
    <name type="common">Chinese yew</name>
    <name type="synonym">Taxus wallichiana var. chinensis</name>
    <dbReference type="NCBI Taxonomy" id="29808"/>
    <lineage>
        <taxon>Eukaryota</taxon>
        <taxon>Viridiplantae</taxon>
        <taxon>Streptophyta</taxon>
        <taxon>Embryophyta</taxon>
        <taxon>Tracheophyta</taxon>
        <taxon>Spermatophyta</taxon>
        <taxon>Pinopsida</taxon>
        <taxon>Pinidae</taxon>
        <taxon>Conifers II</taxon>
        <taxon>Cupressales</taxon>
        <taxon>Taxaceae</taxon>
        <taxon>Taxus</taxon>
    </lineage>
</organism>
<reference evidence="2 3" key="1">
    <citation type="journal article" date="2021" name="Nat. Plants">
        <title>The Taxus genome provides insights into paclitaxel biosynthesis.</title>
        <authorList>
            <person name="Xiong X."/>
            <person name="Gou J."/>
            <person name="Liao Q."/>
            <person name="Li Y."/>
            <person name="Zhou Q."/>
            <person name="Bi G."/>
            <person name="Li C."/>
            <person name="Du R."/>
            <person name="Wang X."/>
            <person name="Sun T."/>
            <person name="Guo L."/>
            <person name="Liang H."/>
            <person name="Lu P."/>
            <person name="Wu Y."/>
            <person name="Zhang Z."/>
            <person name="Ro D.K."/>
            <person name="Shang Y."/>
            <person name="Huang S."/>
            <person name="Yan J."/>
        </authorList>
    </citation>
    <scope>NUCLEOTIDE SEQUENCE [LARGE SCALE GENOMIC DNA]</scope>
    <source>
        <strain evidence="2">Ta-2019</strain>
    </source>
</reference>
<feature type="compositionally biased region" description="Acidic residues" evidence="1">
    <location>
        <begin position="166"/>
        <end position="188"/>
    </location>
</feature>
<feature type="region of interest" description="Disordered" evidence="1">
    <location>
        <begin position="165"/>
        <end position="188"/>
    </location>
</feature>
<feature type="compositionally biased region" description="Acidic residues" evidence="1">
    <location>
        <begin position="140"/>
        <end position="151"/>
    </location>
</feature>
<keyword evidence="3" id="KW-1185">Reference proteome</keyword>
<evidence type="ECO:0000313" key="2">
    <source>
        <dbReference type="EMBL" id="KAH9329051.1"/>
    </source>
</evidence>
<gene>
    <name evidence="2" type="ORF">KI387_001159</name>
</gene>
<evidence type="ECO:0000256" key="1">
    <source>
        <dbReference type="SAM" id="MobiDB-lite"/>
    </source>
</evidence>